<proteinExistence type="predicted"/>
<organism evidence="1 2">
    <name type="scientific">Zea mays</name>
    <name type="common">Maize</name>
    <dbReference type="NCBI Taxonomy" id="4577"/>
    <lineage>
        <taxon>Eukaryota</taxon>
        <taxon>Viridiplantae</taxon>
        <taxon>Streptophyta</taxon>
        <taxon>Embryophyta</taxon>
        <taxon>Tracheophyta</taxon>
        <taxon>Spermatophyta</taxon>
        <taxon>Magnoliopsida</taxon>
        <taxon>Liliopsida</taxon>
        <taxon>Poales</taxon>
        <taxon>Poaceae</taxon>
        <taxon>PACMAD clade</taxon>
        <taxon>Panicoideae</taxon>
        <taxon>Andropogonodae</taxon>
        <taxon>Andropogoneae</taxon>
        <taxon>Tripsacinae</taxon>
        <taxon>Zea</taxon>
    </lineage>
</organism>
<dbReference type="Gramene" id="Zm00001eb269340_T001">
    <property type="protein sequence ID" value="Zm00001eb269340_P001"/>
    <property type="gene ID" value="Zm00001eb269340"/>
</dbReference>
<evidence type="ECO:0000313" key="1">
    <source>
        <dbReference type="EnsemblPlants" id="Zm00001eb269340_P001"/>
    </source>
</evidence>
<sequence>LFSICVLEFEFSTCNTCIDVTTCTRRVIHYDDTTVELSQSDCHATYSAIDRSPPLHVGELLEELPGGGGGRVGHGTASGDDGAALRRGTVAVAVAVAALGRVGVLQLQRILEVPQHVAHGDAVTAELGEALLGGLGELGERLRVDGAGERGVHDLLDEALALPLHAPLRQADLLAGQLRVDWGPRAQRLQQHHAEGVHVRLVRQLLAPEVLRVQVPEAALHGGAHVQLVHPGPVLGQPEVRHLGHEVVVQQDVGGLHVAVDDPLRRARVQVVQPPRRTDADLQPLLPRQRRLPLAAVDVVPEHAVVHVLVHQDHLLVLVAVADQRHQVPVPQLRQHLDLRVELVDALLRLRAPALHRHLGAVVDLPDVHVAEPAHADDRLLVEVLGGRLDLREREEAA</sequence>
<reference evidence="1" key="2">
    <citation type="submission" date="2019-07" db="EMBL/GenBank/DDBJ databases">
        <authorList>
            <person name="Seetharam A."/>
            <person name="Woodhouse M."/>
            <person name="Cannon E."/>
        </authorList>
    </citation>
    <scope>NUCLEOTIDE SEQUENCE [LARGE SCALE GENOMIC DNA]</scope>
    <source>
        <strain evidence="1">cv. B73</strain>
    </source>
</reference>
<reference evidence="2" key="1">
    <citation type="journal article" date="2009" name="Science">
        <title>The B73 maize genome: complexity, diversity, and dynamics.</title>
        <authorList>
            <person name="Schnable P.S."/>
            <person name="Ware D."/>
            <person name="Fulton R.S."/>
            <person name="Stein J.C."/>
            <person name="Wei F."/>
            <person name="Pasternak S."/>
            <person name="Liang C."/>
            <person name="Zhang J."/>
            <person name="Fulton L."/>
            <person name="Graves T.A."/>
            <person name="Minx P."/>
            <person name="Reily A.D."/>
            <person name="Courtney L."/>
            <person name="Kruchowski S.S."/>
            <person name="Tomlinson C."/>
            <person name="Strong C."/>
            <person name="Delehaunty K."/>
            <person name="Fronick C."/>
            <person name="Courtney B."/>
            <person name="Rock S.M."/>
            <person name="Belter E."/>
            <person name="Du F."/>
            <person name="Kim K."/>
            <person name="Abbott R.M."/>
            <person name="Cotton M."/>
            <person name="Levy A."/>
            <person name="Marchetto P."/>
            <person name="Ochoa K."/>
            <person name="Jackson S.M."/>
            <person name="Gillam B."/>
            <person name="Chen W."/>
            <person name="Yan L."/>
            <person name="Higginbotham J."/>
            <person name="Cardenas M."/>
            <person name="Waligorski J."/>
            <person name="Applebaum E."/>
            <person name="Phelps L."/>
            <person name="Falcone J."/>
            <person name="Kanchi K."/>
            <person name="Thane T."/>
            <person name="Scimone A."/>
            <person name="Thane N."/>
            <person name="Henke J."/>
            <person name="Wang T."/>
            <person name="Ruppert J."/>
            <person name="Shah N."/>
            <person name="Rotter K."/>
            <person name="Hodges J."/>
            <person name="Ingenthron E."/>
            <person name="Cordes M."/>
            <person name="Kohlberg S."/>
            <person name="Sgro J."/>
            <person name="Delgado B."/>
            <person name="Mead K."/>
            <person name="Chinwalla A."/>
            <person name="Leonard S."/>
            <person name="Crouse K."/>
            <person name="Collura K."/>
            <person name="Kudrna D."/>
            <person name="Currie J."/>
            <person name="He R."/>
            <person name="Angelova A."/>
            <person name="Rajasekar S."/>
            <person name="Mueller T."/>
            <person name="Lomeli R."/>
            <person name="Scara G."/>
            <person name="Ko A."/>
            <person name="Delaney K."/>
            <person name="Wissotski M."/>
            <person name="Lopez G."/>
            <person name="Campos D."/>
            <person name="Braidotti M."/>
            <person name="Ashley E."/>
            <person name="Golser W."/>
            <person name="Kim H."/>
            <person name="Lee S."/>
            <person name="Lin J."/>
            <person name="Dujmic Z."/>
            <person name="Kim W."/>
            <person name="Talag J."/>
            <person name="Zuccolo A."/>
            <person name="Fan C."/>
            <person name="Sebastian A."/>
            <person name="Kramer M."/>
            <person name="Spiegel L."/>
            <person name="Nascimento L."/>
            <person name="Zutavern T."/>
            <person name="Miller B."/>
            <person name="Ambroise C."/>
            <person name="Muller S."/>
            <person name="Spooner W."/>
            <person name="Narechania A."/>
            <person name="Ren L."/>
            <person name="Wei S."/>
            <person name="Kumari S."/>
            <person name="Faga B."/>
            <person name="Levy M.J."/>
            <person name="McMahan L."/>
            <person name="Van Buren P."/>
            <person name="Vaughn M.W."/>
            <person name="Ying K."/>
            <person name="Yeh C.-T."/>
            <person name="Emrich S.J."/>
            <person name="Jia Y."/>
            <person name="Kalyanaraman A."/>
            <person name="Hsia A.-P."/>
            <person name="Barbazuk W.B."/>
            <person name="Baucom R.S."/>
            <person name="Brutnell T.P."/>
            <person name="Carpita N.C."/>
            <person name="Chaparro C."/>
            <person name="Chia J.-M."/>
            <person name="Deragon J.-M."/>
            <person name="Estill J.C."/>
            <person name="Fu Y."/>
            <person name="Jeddeloh J.A."/>
            <person name="Han Y."/>
            <person name="Lee H."/>
            <person name="Li P."/>
            <person name="Lisch D.R."/>
            <person name="Liu S."/>
            <person name="Liu Z."/>
            <person name="Nagel D.H."/>
            <person name="McCann M.C."/>
            <person name="SanMiguel P."/>
            <person name="Myers A.M."/>
            <person name="Nettleton D."/>
            <person name="Nguyen J."/>
            <person name="Penning B.W."/>
            <person name="Ponnala L."/>
            <person name="Schneider K.L."/>
            <person name="Schwartz D.C."/>
            <person name="Sharma A."/>
            <person name="Soderlund C."/>
            <person name="Springer N.M."/>
            <person name="Sun Q."/>
            <person name="Wang H."/>
            <person name="Waterman M."/>
            <person name="Westerman R."/>
            <person name="Wolfgruber T.K."/>
            <person name="Yang L."/>
            <person name="Yu Y."/>
            <person name="Zhang L."/>
            <person name="Zhou S."/>
            <person name="Zhu Q."/>
            <person name="Bennetzen J.L."/>
            <person name="Dawe R.K."/>
            <person name="Jiang J."/>
            <person name="Jiang N."/>
            <person name="Presting G.G."/>
            <person name="Wessler S.R."/>
            <person name="Aluru S."/>
            <person name="Martienssen R.A."/>
            <person name="Clifton S.W."/>
            <person name="McCombie W.R."/>
            <person name="Wing R.A."/>
            <person name="Wilson R.K."/>
        </authorList>
    </citation>
    <scope>NUCLEOTIDE SEQUENCE [LARGE SCALE GENOMIC DNA]</scope>
    <source>
        <strain evidence="2">cv. B73</strain>
    </source>
</reference>
<dbReference type="EnsemblPlants" id="Zm00001eb269340_T001">
    <property type="protein sequence ID" value="Zm00001eb269340_P001"/>
    <property type="gene ID" value="Zm00001eb269340"/>
</dbReference>
<dbReference type="Proteomes" id="UP000007305">
    <property type="component" value="Chromosome 6"/>
</dbReference>
<keyword evidence="2" id="KW-1185">Reference proteome</keyword>
<dbReference type="InParanoid" id="A0A804PV37"/>
<protein>
    <submittedName>
        <fullName evidence="1">Uncharacterized protein</fullName>
    </submittedName>
</protein>
<reference evidence="1" key="3">
    <citation type="submission" date="2021-05" db="UniProtKB">
        <authorList>
            <consortium name="EnsemblPlants"/>
        </authorList>
    </citation>
    <scope>IDENTIFICATION</scope>
    <source>
        <strain evidence="1">cv. B73</strain>
    </source>
</reference>
<dbReference type="AlphaFoldDB" id="A0A804PV37"/>
<accession>A0A804PV37</accession>
<name>A0A804PV37_MAIZE</name>
<evidence type="ECO:0000313" key="2">
    <source>
        <dbReference type="Proteomes" id="UP000007305"/>
    </source>
</evidence>